<gene>
    <name evidence="3" type="ORF">H9Q79_06320</name>
</gene>
<evidence type="ECO:0008006" key="5">
    <source>
        <dbReference type="Google" id="ProtNLM"/>
    </source>
</evidence>
<dbReference type="Pfam" id="PF14286">
    <property type="entry name" value="DHHW"/>
    <property type="match status" value="2"/>
</dbReference>
<sequence>MKKHDSRVYNENAKKARRKWSRILVQVFVILFAALFVLGLCLPLRPRESDLEKRELAKFPAFSFAALWDGSFFEDVSTWFADTFPFREQLLSAEAGVESLYGLRGEEIYGKTGQVADEIPTASDTAPTVTPAPVITTTPEPAGDPEDLPEDLPDGSIHNTPEVAGTIYVADNRGFEIYYFNHGGADAYASMINTVKSKVGSQVNVYSLLAPTNFGVCLDENVQSSLGGSSQKDAFNYIYGMLDPSVRQVPVYDELVRHNAEYLYYNTDHHWTALGAYYAYRQFAQVKGITPHELSDYTEQVYPGFLGTFYSYSNQSEALKNNPDTVYAYVPIGTNDATLTNVNGETVNWNIVNDVSEYGAGQKYNCFIGGDNPYTEINNPSITDGSSCVIIKESYGNAFVPFLVDHYQTVYVIDYRYYQGNLTQFIQEKGVDDLLFLNNADALSERNSETMLGLFP</sequence>
<feature type="transmembrane region" description="Helical" evidence="2">
    <location>
        <begin position="20"/>
        <end position="40"/>
    </location>
</feature>
<evidence type="ECO:0000313" key="4">
    <source>
        <dbReference type="Proteomes" id="UP000515860"/>
    </source>
</evidence>
<evidence type="ECO:0000256" key="2">
    <source>
        <dbReference type="SAM" id="Phobius"/>
    </source>
</evidence>
<evidence type="ECO:0000313" key="3">
    <source>
        <dbReference type="EMBL" id="QNM09892.1"/>
    </source>
</evidence>
<dbReference type="EMBL" id="CP060635">
    <property type="protein sequence ID" value="QNM09892.1"/>
    <property type="molecule type" value="Genomic_DNA"/>
</dbReference>
<dbReference type="Proteomes" id="UP000515860">
    <property type="component" value="Chromosome"/>
</dbReference>
<organism evidence="3 4">
    <name type="scientific">Wansuia hejianensis</name>
    <dbReference type="NCBI Taxonomy" id="2763667"/>
    <lineage>
        <taxon>Bacteria</taxon>
        <taxon>Bacillati</taxon>
        <taxon>Bacillota</taxon>
        <taxon>Clostridia</taxon>
        <taxon>Lachnospirales</taxon>
        <taxon>Lachnospiraceae</taxon>
        <taxon>Wansuia</taxon>
    </lineage>
</organism>
<dbReference type="AlphaFoldDB" id="A0A7G9GGG0"/>
<dbReference type="KEGG" id="whj:H9Q79_06320"/>
<protein>
    <recommendedName>
        <fullName evidence="5">DHHW protein</fullName>
    </recommendedName>
</protein>
<keyword evidence="4" id="KW-1185">Reference proteome</keyword>
<accession>A0A7G9GGG0</accession>
<feature type="region of interest" description="Disordered" evidence="1">
    <location>
        <begin position="122"/>
        <end position="146"/>
    </location>
</feature>
<name>A0A7G9GGG0_9FIRM</name>
<evidence type="ECO:0000256" key="1">
    <source>
        <dbReference type="SAM" id="MobiDB-lite"/>
    </source>
</evidence>
<keyword evidence="2" id="KW-0812">Transmembrane</keyword>
<proteinExistence type="predicted"/>
<keyword evidence="2" id="KW-1133">Transmembrane helix</keyword>
<feature type="compositionally biased region" description="Low complexity" evidence="1">
    <location>
        <begin position="122"/>
        <end position="141"/>
    </location>
</feature>
<dbReference type="InterPro" id="IPR025945">
    <property type="entry name" value="DHHW"/>
</dbReference>
<keyword evidence="2" id="KW-0472">Membrane</keyword>
<reference evidence="3 4" key="1">
    <citation type="submission" date="2020-08" db="EMBL/GenBank/DDBJ databases">
        <authorList>
            <person name="Liu C."/>
            <person name="Sun Q."/>
        </authorList>
    </citation>
    <scope>NUCLEOTIDE SEQUENCE [LARGE SCALE GENOMIC DNA]</scope>
    <source>
        <strain evidence="3 4">NSJ-29</strain>
    </source>
</reference>
<dbReference type="RefSeq" id="WP_118646853.1">
    <property type="nucleotide sequence ID" value="NZ_CP060635.1"/>
</dbReference>